<sequence length="206" mass="24191">MKNQYVADVNDYNKYLLLTDISNIYDTIDICWMLTPDDGKRDGRKTNYLFDGSKRQDTLIYDCLRGLVTSGIRDIKAIQKAGIIPIRKYYPNLEDIDEEDLPDLLFFDPDNGLEIKSVHRNSPQSKRYVYYSDIEPILEQDCDVLVYQHYPRVNHGEYHLHRTQEIKERLGNVRVQHIPMGMVDFILIQNNPTTTKGWDCWGNEVK</sequence>
<accession>A0A0F9KLZ3</accession>
<name>A0A0F9KLZ3_9ZZZZ</name>
<comment type="caution">
    <text evidence="1">The sequence shown here is derived from an EMBL/GenBank/DDBJ whole genome shotgun (WGS) entry which is preliminary data.</text>
</comment>
<evidence type="ECO:0000313" key="1">
    <source>
        <dbReference type="EMBL" id="KKM16320.1"/>
    </source>
</evidence>
<dbReference type="EMBL" id="LAZR01014700">
    <property type="protein sequence ID" value="KKM16320.1"/>
    <property type="molecule type" value="Genomic_DNA"/>
</dbReference>
<gene>
    <name evidence="1" type="ORF">LCGC14_1686950</name>
</gene>
<proteinExistence type="predicted"/>
<dbReference type="AlphaFoldDB" id="A0A0F9KLZ3"/>
<reference evidence="1" key="1">
    <citation type="journal article" date="2015" name="Nature">
        <title>Complex archaea that bridge the gap between prokaryotes and eukaryotes.</title>
        <authorList>
            <person name="Spang A."/>
            <person name="Saw J.H."/>
            <person name="Jorgensen S.L."/>
            <person name="Zaremba-Niedzwiedzka K."/>
            <person name="Martijn J."/>
            <person name="Lind A.E."/>
            <person name="van Eijk R."/>
            <person name="Schleper C."/>
            <person name="Guy L."/>
            <person name="Ettema T.J."/>
        </authorList>
    </citation>
    <scope>NUCLEOTIDE SEQUENCE</scope>
</reference>
<protein>
    <submittedName>
        <fullName evidence="1">Uncharacterized protein</fullName>
    </submittedName>
</protein>
<organism evidence="1">
    <name type="scientific">marine sediment metagenome</name>
    <dbReference type="NCBI Taxonomy" id="412755"/>
    <lineage>
        <taxon>unclassified sequences</taxon>
        <taxon>metagenomes</taxon>
        <taxon>ecological metagenomes</taxon>
    </lineage>
</organism>